<keyword evidence="2" id="KW-1185">Reference proteome</keyword>
<evidence type="ECO:0000313" key="2">
    <source>
        <dbReference type="Proteomes" id="UP000054776"/>
    </source>
</evidence>
<dbReference type="AlphaFoldDB" id="A0A0V0YZU1"/>
<dbReference type="EMBL" id="JYDH01003444">
    <property type="protein sequence ID" value="KRY05796.1"/>
    <property type="molecule type" value="Genomic_DNA"/>
</dbReference>
<dbReference type="OrthoDB" id="5919864at2759"/>
<sequence length="41" mass="4760">MDGKQLLIPLWYNLESTIHAPGLHGCQQSNVGTRRNYHTYF</sequence>
<dbReference type="Proteomes" id="UP000054776">
    <property type="component" value="Unassembled WGS sequence"/>
</dbReference>
<accession>A0A0V0YZU1</accession>
<dbReference type="InParanoid" id="A0A0V0YZU1"/>
<reference evidence="1 2" key="1">
    <citation type="submission" date="2015-01" db="EMBL/GenBank/DDBJ databases">
        <title>Evolution of Trichinella species and genotypes.</title>
        <authorList>
            <person name="Korhonen P.K."/>
            <person name="Edoardo P."/>
            <person name="Giuseppe L.R."/>
            <person name="Gasser R.B."/>
        </authorList>
    </citation>
    <scope>NUCLEOTIDE SEQUENCE [LARGE SCALE GENOMIC DNA]</scope>
    <source>
        <strain evidence="1">ISS3</strain>
    </source>
</reference>
<name>A0A0V0YZU1_TRISP</name>
<comment type="caution">
    <text evidence="1">The sequence shown here is derived from an EMBL/GenBank/DDBJ whole genome shotgun (WGS) entry which is preliminary data.</text>
</comment>
<proteinExistence type="predicted"/>
<protein>
    <submittedName>
        <fullName evidence="1">Uncharacterized protein</fullName>
    </submittedName>
</protein>
<organism evidence="1 2">
    <name type="scientific">Trichinella spiralis</name>
    <name type="common">Trichina worm</name>
    <dbReference type="NCBI Taxonomy" id="6334"/>
    <lineage>
        <taxon>Eukaryota</taxon>
        <taxon>Metazoa</taxon>
        <taxon>Ecdysozoa</taxon>
        <taxon>Nematoda</taxon>
        <taxon>Enoplea</taxon>
        <taxon>Dorylaimia</taxon>
        <taxon>Trichinellida</taxon>
        <taxon>Trichinellidae</taxon>
        <taxon>Trichinella</taxon>
    </lineage>
</organism>
<evidence type="ECO:0000313" key="1">
    <source>
        <dbReference type="EMBL" id="KRY05796.1"/>
    </source>
</evidence>
<gene>
    <name evidence="1" type="ORF">T01_12506</name>
</gene>